<feature type="compositionally biased region" description="Polar residues" evidence="1">
    <location>
        <begin position="71"/>
        <end position="82"/>
    </location>
</feature>
<dbReference type="Pfam" id="PF05331">
    <property type="entry name" value="DUF742"/>
    <property type="match status" value="1"/>
</dbReference>
<feature type="compositionally biased region" description="Low complexity" evidence="1">
    <location>
        <begin position="119"/>
        <end position="146"/>
    </location>
</feature>
<keyword evidence="3" id="KW-1185">Reference proteome</keyword>
<evidence type="ECO:0000313" key="2">
    <source>
        <dbReference type="EMBL" id="SFS56480.1"/>
    </source>
</evidence>
<dbReference type="EMBL" id="FOZX01000002">
    <property type="protein sequence ID" value="SFS56480.1"/>
    <property type="molecule type" value="Genomic_DNA"/>
</dbReference>
<name>A0A1I6QVT0_9PSEU</name>
<dbReference type="PANTHER" id="PTHR36221:SF1">
    <property type="entry name" value="DUF742 DOMAIN-CONTAINING PROTEIN"/>
    <property type="match status" value="1"/>
</dbReference>
<evidence type="ECO:0000256" key="1">
    <source>
        <dbReference type="SAM" id="MobiDB-lite"/>
    </source>
</evidence>
<dbReference type="RefSeq" id="WP_093415446.1">
    <property type="nucleotide sequence ID" value="NZ_FOZX01000002.1"/>
</dbReference>
<dbReference type="Proteomes" id="UP000198852">
    <property type="component" value="Unassembled WGS sequence"/>
</dbReference>
<dbReference type="PANTHER" id="PTHR36221">
    <property type="entry name" value="DUF742 DOMAIN-CONTAINING PROTEIN"/>
    <property type="match status" value="1"/>
</dbReference>
<reference evidence="3" key="1">
    <citation type="submission" date="2016-10" db="EMBL/GenBank/DDBJ databases">
        <authorList>
            <person name="Varghese N."/>
            <person name="Submissions S."/>
        </authorList>
    </citation>
    <scope>NUCLEOTIDE SEQUENCE [LARGE SCALE GENOMIC DNA]</scope>
    <source>
        <strain evidence="3">DSM 44771</strain>
    </source>
</reference>
<evidence type="ECO:0008006" key="4">
    <source>
        <dbReference type="Google" id="ProtNLM"/>
    </source>
</evidence>
<dbReference type="STRING" id="95161.SAMN05660874_01943"/>
<gene>
    <name evidence="2" type="ORF">SAMN05660874_01943</name>
</gene>
<dbReference type="InterPro" id="IPR007995">
    <property type="entry name" value="DUF742"/>
</dbReference>
<accession>A0A1I6QVT0</accession>
<feature type="compositionally biased region" description="Gly residues" evidence="1">
    <location>
        <begin position="52"/>
        <end position="68"/>
    </location>
</feature>
<sequence length="271" mass="28881">MNAGSEPSWDGDLFRLYNKRLSAESWQDDFVDDAPSGQGSDAMGGYDRALFGGPGADLFGSGGYGDSSGGNTPSQPQAQSQDPRGPQDNWAPQDNWGSQDGWGSQGGTPAPRPRPDSGPPSVSMPSISQPMSPISQSMPSISGSMPAIPAMDDMEAEDSGGSLVRPYARTRGRTRTDYDLAIETLVSTSERGRNQATQSRPEHRSISELCLEARSVAEVAAHMRLPLGVVRVLIGDMADTGLVLIHDSGMVVGDRPSMEFLERVLSGLRRL</sequence>
<feature type="region of interest" description="Disordered" evidence="1">
    <location>
        <begin position="25"/>
        <end position="167"/>
    </location>
</feature>
<dbReference type="OrthoDB" id="4244884at2"/>
<proteinExistence type="predicted"/>
<dbReference type="AlphaFoldDB" id="A0A1I6QVT0"/>
<evidence type="ECO:0000313" key="3">
    <source>
        <dbReference type="Proteomes" id="UP000198852"/>
    </source>
</evidence>
<organism evidence="2 3">
    <name type="scientific">Saccharopolyspora flava</name>
    <dbReference type="NCBI Taxonomy" id="95161"/>
    <lineage>
        <taxon>Bacteria</taxon>
        <taxon>Bacillati</taxon>
        <taxon>Actinomycetota</taxon>
        <taxon>Actinomycetes</taxon>
        <taxon>Pseudonocardiales</taxon>
        <taxon>Pseudonocardiaceae</taxon>
        <taxon>Saccharopolyspora</taxon>
    </lineage>
</organism>
<protein>
    <recommendedName>
        <fullName evidence="4">DUF742 domain-containing protein</fullName>
    </recommendedName>
</protein>